<comment type="caution">
    <text evidence="14">The sequence shown here is derived from an EMBL/GenBank/DDBJ whole genome shotgun (WGS) entry which is preliminary data.</text>
</comment>
<evidence type="ECO:0000313" key="14">
    <source>
        <dbReference type="EMBL" id="MBO1322095.1"/>
    </source>
</evidence>
<keyword evidence="15" id="KW-1185">Reference proteome</keyword>
<dbReference type="GO" id="GO:0032153">
    <property type="term" value="C:cell division site"/>
    <property type="evidence" value="ECO:0007669"/>
    <property type="project" value="TreeGrafter"/>
</dbReference>
<dbReference type="GO" id="GO:0009252">
    <property type="term" value="P:peptidoglycan biosynthetic process"/>
    <property type="evidence" value="ECO:0007669"/>
    <property type="project" value="UniProtKB-KW"/>
</dbReference>
<feature type="transmembrane region" description="Helical" evidence="13">
    <location>
        <begin position="303"/>
        <end position="328"/>
    </location>
</feature>
<dbReference type="GO" id="GO:0051301">
    <property type="term" value="P:cell division"/>
    <property type="evidence" value="ECO:0007669"/>
    <property type="project" value="InterPro"/>
</dbReference>
<dbReference type="InterPro" id="IPR018365">
    <property type="entry name" value="Cell_cycle_FtsW-rel_CS"/>
</dbReference>
<protein>
    <recommendedName>
        <fullName evidence="12">Cell wall polymerase</fullName>
    </recommendedName>
    <alternativeName>
        <fullName evidence="11">Peptidoglycan polymerase</fullName>
    </alternativeName>
</protein>
<comment type="subcellular location">
    <subcellularLocation>
        <location evidence="1">Membrane</location>
        <topology evidence="1">Multi-pass membrane protein</topology>
    </subcellularLocation>
</comment>
<dbReference type="Pfam" id="PF01098">
    <property type="entry name" value="FTSW_RODA_SPOVE"/>
    <property type="match status" value="1"/>
</dbReference>
<dbReference type="PANTHER" id="PTHR30474">
    <property type="entry name" value="CELL CYCLE PROTEIN"/>
    <property type="match status" value="1"/>
</dbReference>
<keyword evidence="3" id="KW-0328">Glycosyltransferase</keyword>
<keyword evidence="8 13" id="KW-1133">Transmembrane helix</keyword>
<dbReference type="GO" id="GO:0015648">
    <property type="term" value="F:lipid-linked peptidoglycan transporter activity"/>
    <property type="evidence" value="ECO:0007669"/>
    <property type="project" value="TreeGrafter"/>
</dbReference>
<proteinExistence type="predicted"/>
<evidence type="ECO:0000313" key="15">
    <source>
        <dbReference type="Proteomes" id="UP000664417"/>
    </source>
</evidence>
<dbReference type="GO" id="GO:0008360">
    <property type="term" value="P:regulation of cell shape"/>
    <property type="evidence" value="ECO:0007669"/>
    <property type="project" value="UniProtKB-KW"/>
</dbReference>
<dbReference type="RefSeq" id="WP_207862067.1">
    <property type="nucleotide sequence ID" value="NZ_JAFREP010000031.1"/>
</dbReference>
<feature type="transmembrane region" description="Helical" evidence="13">
    <location>
        <begin position="41"/>
        <end position="57"/>
    </location>
</feature>
<evidence type="ECO:0000256" key="8">
    <source>
        <dbReference type="ARBA" id="ARBA00022989"/>
    </source>
</evidence>
<reference evidence="14" key="1">
    <citation type="submission" date="2021-03" db="EMBL/GenBank/DDBJ databases">
        <authorList>
            <person name="Wang G."/>
        </authorList>
    </citation>
    <scope>NUCLEOTIDE SEQUENCE</scope>
    <source>
        <strain evidence="14">KCTC 12899</strain>
    </source>
</reference>
<evidence type="ECO:0000256" key="12">
    <source>
        <dbReference type="ARBA" id="ARBA00033270"/>
    </source>
</evidence>
<dbReference type="NCBIfam" id="TIGR02210">
    <property type="entry name" value="rodA_shape"/>
    <property type="match status" value="1"/>
</dbReference>
<gene>
    <name evidence="14" type="primary">rodA</name>
    <name evidence="14" type="ORF">J3U88_26700</name>
</gene>
<keyword evidence="10" id="KW-0961">Cell wall biogenesis/degradation</keyword>
<dbReference type="Proteomes" id="UP000664417">
    <property type="component" value="Unassembled WGS sequence"/>
</dbReference>
<evidence type="ECO:0000256" key="9">
    <source>
        <dbReference type="ARBA" id="ARBA00023136"/>
    </source>
</evidence>
<keyword evidence="5 13" id="KW-0812">Transmembrane</keyword>
<dbReference type="InterPro" id="IPR001182">
    <property type="entry name" value="FtsW/RodA"/>
</dbReference>
<dbReference type="PROSITE" id="PS00428">
    <property type="entry name" value="FTSW_RODA_SPOVE"/>
    <property type="match status" value="1"/>
</dbReference>
<evidence type="ECO:0000256" key="4">
    <source>
        <dbReference type="ARBA" id="ARBA00022679"/>
    </source>
</evidence>
<evidence type="ECO:0000256" key="1">
    <source>
        <dbReference type="ARBA" id="ARBA00004141"/>
    </source>
</evidence>
<keyword evidence="2" id="KW-1003">Cell membrane</keyword>
<keyword evidence="6" id="KW-0133">Cell shape</keyword>
<evidence type="ECO:0000256" key="6">
    <source>
        <dbReference type="ARBA" id="ARBA00022960"/>
    </source>
</evidence>
<dbReference type="GO" id="GO:0005886">
    <property type="term" value="C:plasma membrane"/>
    <property type="evidence" value="ECO:0007669"/>
    <property type="project" value="TreeGrafter"/>
</dbReference>
<feature type="transmembrane region" description="Helical" evidence="13">
    <location>
        <begin position="131"/>
        <end position="150"/>
    </location>
</feature>
<feature type="transmembrane region" description="Helical" evidence="13">
    <location>
        <begin position="179"/>
        <end position="197"/>
    </location>
</feature>
<evidence type="ECO:0000256" key="3">
    <source>
        <dbReference type="ARBA" id="ARBA00022676"/>
    </source>
</evidence>
<evidence type="ECO:0000256" key="2">
    <source>
        <dbReference type="ARBA" id="ARBA00022475"/>
    </source>
</evidence>
<evidence type="ECO:0000256" key="10">
    <source>
        <dbReference type="ARBA" id="ARBA00023316"/>
    </source>
</evidence>
<feature type="transmembrane region" description="Helical" evidence="13">
    <location>
        <begin position="99"/>
        <end position="119"/>
    </location>
</feature>
<dbReference type="EMBL" id="JAFREP010000031">
    <property type="protein sequence ID" value="MBO1322095.1"/>
    <property type="molecule type" value="Genomic_DNA"/>
</dbReference>
<dbReference type="InterPro" id="IPR011923">
    <property type="entry name" value="RodA/MrdB"/>
</dbReference>
<keyword evidence="7" id="KW-0573">Peptidoglycan synthesis</keyword>
<dbReference type="AlphaFoldDB" id="A0A8J7QGU4"/>
<feature type="transmembrane region" description="Helical" evidence="13">
    <location>
        <begin position="69"/>
        <end position="87"/>
    </location>
</feature>
<evidence type="ECO:0000256" key="13">
    <source>
        <dbReference type="SAM" id="Phobius"/>
    </source>
</evidence>
<sequence>MNRLNLLDRGAMLITFILCGLGVLFIRSATAAPYLSGTLWIKQIVWVVLGGLFYLFISQIDYKRLVTHAHFFFIGGIVLLVFVLLFGDKINGARSWFRLPFMSFQPSEVMKIATVLMVAKYFSRFQERQSSLLEFVVSSLLIAIPVSLIILQPDMGTALCYVPFFVIPNFLLGNKESIWVTGLGTLLAVVLVAGVVFKPDWIFFMKDYQKNRIVTFIYPEKGTLSTGYQVHQSKISIGQGGLLGSGLGQGQQTQMGFLPAQHNDFILGVAAEELGFVGVATVFALFMMLFMRSFTTALEASDATGSILVMLVIGTLVTQTLFNAAMLIGMVPTTGIPFPLLSYGGSSLMTSMGLLGLIQSVRTHRFVNH</sequence>
<name>A0A8J7QGU4_9BACT</name>
<feature type="transmembrane region" description="Helical" evidence="13">
    <location>
        <begin position="156"/>
        <end position="172"/>
    </location>
</feature>
<keyword evidence="9 13" id="KW-0472">Membrane</keyword>
<evidence type="ECO:0000256" key="11">
    <source>
        <dbReference type="ARBA" id="ARBA00032370"/>
    </source>
</evidence>
<feature type="transmembrane region" description="Helical" evidence="13">
    <location>
        <begin position="340"/>
        <end position="358"/>
    </location>
</feature>
<evidence type="ECO:0000256" key="7">
    <source>
        <dbReference type="ARBA" id="ARBA00022984"/>
    </source>
</evidence>
<accession>A0A8J7QGU4</accession>
<dbReference type="GO" id="GO:0071555">
    <property type="term" value="P:cell wall organization"/>
    <property type="evidence" value="ECO:0007669"/>
    <property type="project" value="UniProtKB-KW"/>
</dbReference>
<dbReference type="PANTHER" id="PTHR30474:SF1">
    <property type="entry name" value="PEPTIDOGLYCAN GLYCOSYLTRANSFERASE MRDB"/>
    <property type="match status" value="1"/>
</dbReference>
<keyword evidence="4" id="KW-0808">Transferase</keyword>
<feature type="transmembrane region" description="Helical" evidence="13">
    <location>
        <begin position="265"/>
        <end position="291"/>
    </location>
</feature>
<dbReference type="GO" id="GO:0016757">
    <property type="term" value="F:glycosyltransferase activity"/>
    <property type="evidence" value="ECO:0007669"/>
    <property type="project" value="UniProtKB-KW"/>
</dbReference>
<evidence type="ECO:0000256" key="5">
    <source>
        <dbReference type="ARBA" id="ARBA00022692"/>
    </source>
</evidence>
<organism evidence="14 15">
    <name type="scientific">Acanthopleuribacter pedis</name>
    <dbReference type="NCBI Taxonomy" id="442870"/>
    <lineage>
        <taxon>Bacteria</taxon>
        <taxon>Pseudomonadati</taxon>
        <taxon>Acidobacteriota</taxon>
        <taxon>Holophagae</taxon>
        <taxon>Acanthopleuribacterales</taxon>
        <taxon>Acanthopleuribacteraceae</taxon>
        <taxon>Acanthopleuribacter</taxon>
    </lineage>
</organism>